<name>A2SN87_METPP</name>
<dbReference type="Proteomes" id="UP000000366">
    <property type="component" value="Plasmid RPME01"/>
</dbReference>
<reference evidence="1 2" key="1">
    <citation type="journal article" date="2007" name="J. Bacteriol.">
        <title>Whole-genome analysis of the methyl tert-butyl ether-degrading beta-proteobacterium Methylibium petroleiphilum PM1.</title>
        <authorList>
            <person name="Kane S.R."/>
            <person name="Chakicherla A.Y."/>
            <person name="Chain P.S.G."/>
            <person name="Schmidt R."/>
            <person name="Shin M.W."/>
            <person name="Legler T.C."/>
            <person name="Scow K.M."/>
            <person name="Larimer F.W."/>
            <person name="Lucas S.M."/>
            <person name="Richardson P.M."/>
            <person name="Hristova K.R."/>
        </authorList>
    </citation>
    <scope>NUCLEOTIDE SEQUENCE [LARGE SCALE GENOMIC DNA]</scope>
    <source>
        <strain evidence="2">ATCC BAA-1232 / LMG 22953 / PM1</strain>
        <plasmid evidence="1 2">RPME01</plasmid>
    </source>
</reference>
<proteinExistence type="predicted"/>
<evidence type="ECO:0000313" key="1">
    <source>
        <dbReference type="EMBL" id="ABM97026.1"/>
    </source>
</evidence>
<accession>A2SN87</accession>
<dbReference type="AlphaFoldDB" id="A2SN87"/>
<dbReference type="EMBL" id="CP000556">
    <property type="protein sequence ID" value="ABM97026.1"/>
    <property type="molecule type" value="Genomic_DNA"/>
</dbReference>
<dbReference type="HOGENOM" id="CLU_2233380_0_0_4"/>
<organism evidence="1 2">
    <name type="scientific">Methylibium petroleiphilum (strain ATCC BAA-1232 / LMG 22953 / PM1)</name>
    <dbReference type="NCBI Taxonomy" id="420662"/>
    <lineage>
        <taxon>Bacteria</taxon>
        <taxon>Pseudomonadati</taxon>
        <taxon>Pseudomonadota</taxon>
        <taxon>Betaproteobacteria</taxon>
        <taxon>Burkholderiales</taxon>
        <taxon>Sphaerotilaceae</taxon>
        <taxon>Methylibium</taxon>
    </lineage>
</organism>
<protein>
    <submittedName>
        <fullName evidence="1">Uncharacterized protein</fullName>
    </submittedName>
</protein>
<keyword evidence="1" id="KW-0614">Plasmid</keyword>
<dbReference type="RefSeq" id="WP_011831614.1">
    <property type="nucleotide sequence ID" value="NC_008826.1"/>
</dbReference>
<gene>
    <name evidence="1" type="ordered locus">Mpe_B0251</name>
</gene>
<dbReference type="KEGG" id="mpt:Mpe_B0251"/>
<keyword evidence="2" id="KW-1185">Reference proteome</keyword>
<sequence>MTDAVLTTDAKARLFDQLVRHEQLLVDGLTLLARDKARALITLHKSGLRPGGRAYGQADFGLPEISAVHEILTGEPLNVDALVEEQRLQLEHEIATPHGDPAATE</sequence>
<geneLocation type="plasmid" evidence="1 2">
    <name>RPME01</name>
</geneLocation>
<evidence type="ECO:0000313" key="2">
    <source>
        <dbReference type="Proteomes" id="UP000000366"/>
    </source>
</evidence>